<dbReference type="InterPro" id="IPR007484">
    <property type="entry name" value="Peptidase_M28"/>
</dbReference>
<proteinExistence type="predicted"/>
<evidence type="ECO:0000256" key="1">
    <source>
        <dbReference type="SAM" id="SignalP"/>
    </source>
</evidence>
<organism evidence="4 5">
    <name type="scientific">Mycobacterium ulcerans str. Harvey</name>
    <dbReference type="NCBI Taxonomy" id="1299332"/>
    <lineage>
        <taxon>Bacteria</taxon>
        <taxon>Bacillati</taxon>
        <taxon>Actinomycetota</taxon>
        <taxon>Actinomycetes</taxon>
        <taxon>Mycobacteriales</taxon>
        <taxon>Mycobacteriaceae</taxon>
        <taxon>Mycobacterium</taxon>
        <taxon>Mycobacterium ulcerans group</taxon>
    </lineage>
</organism>
<evidence type="ECO:0000313" key="5">
    <source>
        <dbReference type="Proteomes" id="UP000020681"/>
    </source>
</evidence>
<evidence type="ECO:0000259" key="2">
    <source>
        <dbReference type="Pfam" id="PF02225"/>
    </source>
</evidence>
<evidence type="ECO:0000259" key="3">
    <source>
        <dbReference type="Pfam" id="PF04389"/>
    </source>
</evidence>
<feature type="chain" id="PRO_5045085252" evidence="1">
    <location>
        <begin position="28"/>
        <end position="405"/>
    </location>
</feature>
<gene>
    <name evidence="4" type="ORF">I551_5790</name>
</gene>
<accession>A0ABP3ABV3</accession>
<dbReference type="Proteomes" id="UP000020681">
    <property type="component" value="Unassembled WGS sequence"/>
</dbReference>
<dbReference type="Gene3D" id="3.50.30.30">
    <property type="match status" value="1"/>
</dbReference>
<dbReference type="PANTHER" id="PTHR12147:SF26">
    <property type="entry name" value="PEPTIDASE M28 DOMAIN-CONTAINING PROTEIN"/>
    <property type="match status" value="1"/>
</dbReference>
<protein>
    <submittedName>
        <fullName evidence="4">Peptidase M28 family protein</fullName>
    </submittedName>
</protein>
<dbReference type="Gene3D" id="3.40.630.10">
    <property type="entry name" value="Zn peptidases"/>
    <property type="match status" value="1"/>
</dbReference>
<dbReference type="Pfam" id="PF04389">
    <property type="entry name" value="Peptidase_M28"/>
    <property type="match status" value="1"/>
</dbReference>
<reference evidence="4 5" key="1">
    <citation type="submission" date="2014-01" db="EMBL/GenBank/DDBJ databases">
        <authorList>
            <person name="Dobos K."/>
            <person name="Lenaerts A."/>
            <person name="Ordway D."/>
            <person name="DeGroote M.A."/>
            <person name="Parker T."/>
            <person name="Sizemore C."/>
            <person name="Tallon L.J."/>
            <person name="Sadzewicz L.K."/>
            <person name="Sengamalay N."/>
            <person name="Fraser C.M."/>
            <person name="Hine E."/>
            <person name="Shefchek K.A."/>
            <person name="Das S.P."/>
            <person name="Tettelin H."/>
        </authorList>
    </citation>
    <scope>NUCLEOTIDE SEQUENCE [LARGE SCALE GENOMIC DNA]</scope>
    <source>
        <strain evidence="4 5">Harvey</strain>
    </source>
</reference>
<evidence type="ECO:0000313" key="4">
    <source>
        <dbReference type="EMBL" id="EUA87730.1"/>
    </source>
</evidence>
<dbReference type="PANTHER" id="PTHR12147">
    <property type="entry name" value="METALLOPEPTIDASE M28 FAMILY MEMBER"/>
    <property type="match status" value="1"/>
</dbReference>
<dbReference type="EMBL" id="JAOL01000156">
    <property type="protein sequence ID" value="EUA87730.1"/>
    <property type="molecule type" value="Genomic_DNA"/>
</dbReference>
<dbReference type="PROSITE" id="PS51257">
    <property type="entry name" value="PROKAR_LIPOPROTEIN"/>
    <property type="match status" value="1"/>
</dbReference>
<keyword evidence="1" id="KW-0732">Signal</keyword>
<feature type="domain" description="PA" evidence="2">
    <location>
        <begin position="130"/>
        <end position="218"/>
    </location>
</feature>
<dbReference type="InterPro" id="IPR003137">
    <property type="entry name" value="PA_domain"/>
</dbReference>
<name>A0ABP3ABV3_MYCUL</name>
<dbReference type="Pfam" id="PF02225">
    <property type="entry name" value="PA"/>
    <property type="match status" value="1"/>
</dbReference>
<feature type="signal peptide" evidence="1">
    <location>
        <begin position="1"/>
        <end position="27"/>
    </location>
</feature>
<keyword evidence="5" id="KW-1185">Reference proteome</keyword>
<dbReference type="SUPFAM" id="SSF53187">
    <property type="entry name" value="Zn-dependent exopeptidases"/>
    <property type="match status" value="1"/>
</dbReference>
<comment type="caution">
    <text evidence="4">The sequence shown here is derived from an EMBL/GenBank/DDBJ whole genome shotgun (WGS) entry which is preliminary data.</text>
</comment>
<sequence length="405" mass="41476">MQRFGATLVLACALAGCAAPKSLPPTAAPDLSRDLAAKVTGDGMFAHLRALQTVVDSNGGNRATGTPGYDASLDYVVKALKAKGFEVTTPEFQRLYTVSEGKPTLTVAGRSYSVDQASLLVQTPPGGLAGPPVRPSRSDGCAVADYPPALPDNAIAVVDDTGCSVVDKHNSAVAKGAAGLIVISAAPDRGSSANLFGPGYYNQLKVPVAVVGASGAAALARTNAPIRLVLDTENIQIKSRNVLAQTKTGTPDEVVMVGARLDSPPGSPGINSAGSGVAAVLETALQLGPLPPVTNAVRFAFWGDGINGAMDYVFAMDSEQLNSIALYLNFDMLGSPNAGYFTDDGDQSGLPGTGVRSADVPEGSAATERTLAGYLNLAGKRRADMPLSIRSDYHPFLVAGCRSGA</sequence>
<dbReference type="InterPro" id="IPR045175">
    <property type="entry name" value="M28_fam"/>
</dbReference>
<feature type="domain" description="Peptidase M28" evidence="3">
    <location>
        <begin position="241"/>
        <end position="401"/>
    </location>
</feature>